<dbReference type="InterPro" id="IPR052343">
    <property type="entry name" value="Retrotransposon-Effector_Assoc"/>
</dbReference>
<dbReference type="EMBL" id="QGNW01000306">
    <property type="protein sequence ID" value="RVW77811.1"/>
    <property type="molecule type" value="Genomic_DNA"/>
</dbReference>
<organism evidence="1 2">
    <name type="scientific">Vitis vinifera</name>
    <name type="common">Grape</name>
    <dbReference type="NCBI Taxonomy" id="29760"/>
    <lineage>
        <taxon>Eukaryota</taxon>
        <taxon>Viridiplantae</taxon>
        <taxon>Streptophyta</taxon>
        <taxon>Embryophyta</taxon>
        <taxon>Tracheophyta</taxon>
        <taxon>Spermatophyta</taxon>
        <taxon>Magnoliopsida</taxon>
        <taxon>eudicotyledons</taxon>
        <taxon>Gunneridae</taxon>
        <taxon>Pentapetalae</taxon>
        <taxon>rosids</taxon>
        <taxon>Vitales</taxon>
        <taxon>Vitaceae</taxon>
        <taxon>Viteae</taxon>
        <taxon>Vitis</taxon>
    </lineage>
</organism>
<dbReference type="AlphaFoldDB" id="A0A438H0P5"/>
<name>A0A438H0P5_VITVI</name>
<comment type="caution">
    <text evidence="1">The sequence shown here is derived from an EMBL/GenBank/DDBJ whole genome shotgun (WGS) entry which is preliminary data.</text>
</comment>
<reference evidence="1 2" key="1">
    <citation type="journal article" date="2018" name="PLoS Genet.">
        <title>Population sequencing reveals clonal diversity and ancestral inbreeding in the grapevine cultivar Chardonnay.</title>
        <authorList>
            <person name="Roach M.J."/>
            <person name="Johnson D.L."/>
            <person name="Bohlmann J."/>
            <person name="van Vuuren H.J."/>
            <person name="Jones S.J."/>
            <person name="Pretorius I.S."/>
            <person name="Schmidt S.A."/>
            <person name="Borneman A.R."/>
        </authorList>
    </citation>
    <scope>NUCLEOTIDE SEQUENCE [LARGE SCALE GENOMIC DNA]</scope>
    <source>
        <strain evidence="2">cv. Chardonnay</strain>
        <tissue evidence="1">Leaf</tissue>
    </source>
</reference>
<gene>
    <name evidence="1" type="ORF">CK203_054452</name>
</gene>
<sequence>MLKGCIWERSRGFVSWIRFGEASLRCLWKTFETCCREVDDQRWVIEWMEGNGKFRMERRLNKARRFILCSVRDIEVKIYSIIFPEEKRLRLKPKGVLKVQWKEKGVETMSFADAVKATPEKGMGIMMFDFELAQEAERVLARGKRSIKENCLILDRWNPEVGVYARSPMPVGLFFSPTVVGICTLVLAGGAGGKLLREELAKGSEKLLGLIGWLAAGVKGRGGAVEVAGGEETVERRWAGGPIDLVGGDRESSPISLDKFGCGLAGPCNGPSCGPSALSCGEAQGPCLASRVVLSRDPRPSHLKGPLSIREGCQVRPVGLFELSQLKKGPFMGTSPQSLLIGIVLCSRHPKSRVQVERKRRSRPPCRAAERLDDAIGGRNLSSSSPSSFGRVTLNEGSFGCSASVVNEEEQTPLSIILIDDSNGVLASKGEKPMAGEGAGGEFEGLLQDLDGCRWDDSCLARRPKFKKCPKGYSQSCVGRFLGWGAVNARGAVGGVVVFWDKRVLELVGLEVGIFSISCQFKNCKDGFPNEHSREGRLSSSMRRFFGSVRRVGFKRFASSRGPYTWSGGLNGQSRWGGVRKGPIPFCFENMWLKEEGFKELLKGWGVVRAYQEPLSDPGGWHPSMSSMEFDGIESEEAARLEEMFSMEEVYLAISELNGDKAPGPMDSPLPSGIPKKGRTDDLRDYRPISLVGGLYKILAKVLANRLKKVVSKVVSPTQNAFVEGRQILDAALIANEAIYSLLKGNEAAISGLSINLNKSEILPVGRVEIAEVLASKLGCKVGSLPSTYLGLPLGAPHKSVAI</sequence>
<accession>A0A438H0P5</accession>
<evidence type="ECO:0000313" key="2">
    <source>
        <dbReference type="Proteomes" id="UP000288805"/>
    </source>
</evidence>
<dbReference type="PANTHER" id="PTHR46890:SF50">
    <property type="entry name" value="RNA-DIRECTED DNA POLYMERASE, EUKARYOTA, REVERSE TRANSCRIPTASE ZINC-BINDING DOMAIN PROTEIN-RELATED"/>
    <property type="match status" value="1"/>
</dbReference>
<protein>
    <submittedName>
        <fullName evidence="1">Uncharacterized protein</fullName>
    </submittedName>
</protein>
<dbReference type="Proteomes" id="UP000288805">
    <property type="component" value="Unassembled WGS sequence"/>
</dbReference>
<proteinExistence type="predicted"/>
<evidence type="ECO:0000313" key="1">
    <source>
        <dbReference type="EMBL" id="RVW77811.1"/>
    </source>
</evidence>
<dbReference type="PANTHER" id="PTHR46890">
    <property type="entry name" value="NON-LTR RETROLELEMENT REVERSE TRANSCRIPTASE-LIKE PROTEIN-RELATED"/>
    <property type="match status" value="1"/>
</dbReference>